<keyword evidence="8" id="KW-1185">Reference proteome</keyword>
<dbReference type="InterPro" id="IPR006054">
    <property type="entry name" value="DnaQ"/>
</dbReference>
<dbReference type="InterPro" id="IPR012337">
    <property type="entry name" value="RNaseH-like_sf"/>
</dbReference>
<dbReference type="GO" id="GO:0005829">
    <property type="term" value="C:cytosol"/>
    <property type="evidence" value="ECO:0007669"/>
    <property type="project" value="TreeGrafter"/>
</dbReference>
<keyword evidence="1" id="KW-0540">Nuclease</keyword>
<dbReference type="SUPFAM" id="SSF53098">
    <property type="entry name" value="Ribonuclease H-like"/>
    <property type="match status" value="1"/>
</dbReference>
<dbReference type="FunFam" id="3.30.420.10:FF:000045">
    <property type="entry name" value="3'-5' exonuclease DinG"/>
    <property type="match status" value="1"/>
</dbReference>
<dbReference type="Proteomes" id="UP000321926">
    <property type="component" value="Unassembled WGS sequence"/>
</dbReference>
<evidence type="ECO:0000256" key="3">
    <source>
        <dbReference type="ARBA" id="ARBA00022839"/>
    </source>
</evidence>
<keyword evidence="2" id="KW-0378">Hydrolase</keyword>
<dbReference type="OrthoDB" id="9803913at2"/>
<evidence type="ECO:0000313" key="8">
    <source>
        <dbReference type="Proteomes" id="UP000321926"/>
    </source>
</evidence>
<dbReference type="Pfam" id="PF00929">
    <property type="entry name" value="RNase_T"/>
    <property type="match status" value="1"/>
</dbReference>
<dbReference type="InterPro" id="IPR013520">
    <property type="entry name" value="Ribonucl_H"/>
</dbReference>
<dbReference type="GO" id="GO:0008408">
    <property type="term" value="F:3'-5' exonuclease activity"/>
    <property type="evidence" value="ECO:0007669"/>
    <property type="project" value="TreeGrafter"/>
</dbReference>
<name>A0A5C8JII8_9BACT</name>
<reference evidence="7 8" key="1">
    <citation type="submission" date="2019-08" db="EMBL/GenBank/DDBJ databases">
        <authorList>
            <person name="Shi S."/>
        </authorList>
    </citation>
    <scope>NUCLEOTIDE SEQUENCE [LARGE SCALE GENOMIC DNA]</scope>
    <source>
        <strain evidence="7 8">GY10130</strain>
    </source>
</reference>
<dbReference type="Gene3D" id="3.30.420.10">
    <property type="entry name" value="Ribonuclease H-like superfamily/Ribonuclease H"/>
    <property type="match status" value="1"/>
</dbReference>
<evidence type="ECO:0000256" key="2">
    <source>
        <dbReference type="ARBA" id="ARBA00022801"/>
    </source>
</evidence>
<comment type="function">
    <text evidence="4">DNA polymerase III is a complex, multichain enzyme responsible for most of the replicative synthesis in bacteria. The epsilon subunit contain the editing function and is a proofreading 3'-5' exonuclease.</text>
</comment>
<dbReference type="PANTHER" id="PTHR30231">
    <property type="entry name" value="DNA POLYMERASE III SUBUNIT EPSILON"/>
    <property type="match status" value="1"/>
</dbReference>
<dbReference type="SMART" id="SM00479">
    <property type="entry name" value="EXOIII"/>
    <property type="match status" value="1"/>
</dbReference>
<evidence type="ECO:0000256" key="5">
    <source>
        <dbReference type="ARBA" id="ARBA00026073"/>
    </source>
</evidence>
<keyword evidence="3 7" id="KW-0269">Exonuclease</keyword>
<dbReference type="EMBL" id="VRTY01000059">
    <property type="protein sequence ID" value="TXK37589.1"/>
    <property type="molecule type" value="Genomic_DNA"/>
</dbReference>
<dbReference type="AlphaFoldDB" id="A0A5C8JII8"/>
<evidence type="ECO:0000313" key="7">
    <source>
        <dbReference type="EMBL" id="TXK37589.1"/>
    </source>
</evidence>
<dbReference type="GO" id="GO:0003677">
    <property type="term" value="F:DNA binding"/>
    <property type="evidence" value="ECO:0007669"/>
    <property type="project" value="InterPro"/>
</dbReference>
<dbReference type="NCBIfam" id="TIGR00573">
    <property type="entry name" value="dnaq"/>
    <property type="match status" value="1"/>
</dbReference>
<accession>A0A5C8JII8</accession>
<organism evidence="7 8">
    <name type="scientific">Pontibacter qinzhouensis</name>
    <dbReference type="NCBI Taxonomy" id="2603253"/>
    <lineage>
        <taxon>Bacteria</taxon>
        <taxon>Pseudomonadati</taxon>
        <taxon>Bacteroidota</taxon>
        <taxon>Cytophagia</taxon>
        <taxon>Cytophagales</taxon>
        <taxon>Hymenobacteraceae</taxon>
        <taxon>Pontibacter</taxon>
    </lineage>
</organism>
<comment type="subunit">
    <text evidence="5">DNA polymerase III contains a core (composed of alpha, epsilon and theta chains) that associates with a tau subunit. This core dimerizes to form the POLIII' complex. PolIII' associates with the gamma complex (composed of gamma, delta, delta', psi and chi chains) and with the beta chain to form the complete DNA polymerase III complex.</text>
</comment>
<dbReference type="GO" id="GO:0006260">
    <property type="term" value="P:DNA replication"/>
    <property type="evidence" value="ECO:0007669"/>
    <property type="project" value="InterPro"/>
</dbReference>
<evidence type="ECO:0000256" key="1">
    <source>
        <dbReference type="ARBA" id="ARBA00022722"/>
    </source>
</evidence>
<gene>
    <name evidence="7" type="ORF">FVR03_15065</name>
</gene>
<dbReference type="PANTHER" id="PTHR30231:SF4">
    <property type="entry name" value="PROTEIN NEN2"/>
    <property type="match status" value="1"/>
</dbReference>
<comment type="caution">
    <text evidence="7">The sequence shown here is derived from an EMBL/GenBank/DDBJ whole genome shotgun (WGS) entry which is preliminary data.</text>
</comment>
<dbReference type="GO" id="GO:0003887">
    <property type="term" value="F:DNA-directed DNA polymerase activity"/>
    <property type="evidence" value="ECO:0007669"/>
    <property type="project" value="InterPro"/>
</dbReference>
<dbReference type="CDD" id="cd06127">
    <property type="entry name" value="DEDDh"/>
    <property type="match status" value="1"/>
</dbReference>
<protein>
    <submittedName>
        <fullName evidence="7">3'-5' exonuclease</fullName>
    </submittedName>
</protein>
<dbReference type="InterPro" id="IPR036397">
    <property type="entry name" value="RNaseH_sf"/>
</dbReference>
<evidence type="ECO:0000259" key="6">
    <source>
        <dbReference type="SMART" id="SM00479"/>
    </source>
</evidence>
<sequence>MEWLQKLLGKKPVQYDETAYWLQYQQAGARPVPLNTPLEAVDFVVFDTETTGFDKNKDRVVSIGAVRVQGGQVLVQQSFECLIRQQVEQGNKSAEIHGLLPSEIRQGIEEEEALAHFLRFIGNAVLVAHHIGFDIGMIKQMLKRQNLPEKLHNQLLDTGRLALRLEHPFRTPQPYKQTDYSLDSLGKRYHLPLEDRHTASGDAFATAVLLLKLLAVARKKEVKTLGDLLQEL</sequence>
<evidence type="ECO:0000256" key="4">
    <source>
        <dbReference type="ARBA" id="ARBA00025483"/>
    </source>
</evidence>
<feature type="domain" description="Exonuclease" evidence="6">
    <location>
        <begin position="42"/>
        <end position="219"/>
    </location>
</feature>
<proteinExistence type="predicted"/>